<dbReference type="PIRSF" id="PIRSF003107">
    <property type="entry name" value="PhoU"/>
    <property type="match status" value="1"/>
</dbReference>
<keyword evidence="6 8" id="KW-0592">Phosphate transport</keyword>
<keyword evidence="11" id="KW-1185">Reference proteome</keyword>
<dbReference type="EMBL" id="CP018799">
    <property type="protein sequence ID" value="ATX80191.1"/>
    <property type="molecule type" value="Genomic_DNA"/>
</dbReference>
<dbReference type="PANTHER" id="PTHR42930:SF3">
    <property type="entry name" value="PHOSPHATE-SPECIFIC TRANSPORT SYSTEM ACCESSORY PROTEIN PHOU"/>
    <property type="match status" value="1"/>
</dbReference>
<evidence type="ECO:0000256" key="5">
    <source>
        <dbReference type="ARBA" id="ARBA00022490"/>
    </source>
</evidence>
<evidence type="ECO:0000256" key="4">
    <source>
        <dbReference type="ARBA" id="ARBA00022448"/>
    </source>
</evidence>
<dbReference type="Pfam" id="PF01895">
    <property type="entry name" value="PhoU"/>
    <property type="match status" value="2"/>
</dbReference>
<evidence type="ECO:0000256" key="1">
    <source>
        <dbReference type="ARBA" id="ARBA00004496"/>
    </source>
</evidence>
<proteinExistence type="inferred from homology"/>
<protein>
    <recommendedName>
        <fullName evidence="8">Phosphate-specific transport system accessory protein PhoU</fullName>
    </recommendedName>
</protein>
<evidence type="ECO:0000313" key="10">
    <source>
        <dbReference type="EMBL" id="ATX80191.1"/>
    </source>
</evidence>
<dbReference type="GO" id="GO:0005737">
    <property type="term" value="C:cytoplasm"/>
    <property type="evidence" value="ECO:0007669"/>
    <property type="project" value="UniProtKB-SubCell"/>
</dbReference>
<evidence type="ECO:0000256" key="7">
    <source>
        <dbReference type="ARBA" id="ARBA00056181"/>
    </source>
</evidence>
<dbReference type="KEGG" id="maes:Ga0123461_1778"/>
<dbReference type="NCBIfam" id="TIGR02135">
    <property type="entry name" value="phoU_full"/>
    <property type="match status" value="1"/>
</dbReference>
<evidence type="ECO:0000259" key="9">
    <source>
        <dbReference type="Pfam" id="PF01895"/>
    </source>
</evidence>
<evidence type="ECO:0000256" key="8">
    <source>
        <dbReference type="PIRNR" id="PIRNR003107"/>
    </source>
</evidence>
<dbReference type="AlphaFoldDB" id="A0A2K8L2X2"/>
<evidence type="ECO:0000256" key="3">
    <source>
        <dbReference type="ARBA" id="ARBA00011738"/>
    </source>
</evidence>
<reference evidence="10 11" key="1">
    <citation type="submission" date="2016-12" db="EMBL/GenBank/DDBJ databases">
        <title>Isolation and genomic insights into novel planktonic Zetaproteobacteria from stratified waters of the Chesapeake Bay.</title>
        <authorList>
            <person name="McAllister S.M."/>
            <person name="Kato S."/>
            <person name="Chan C.S."/>
            <person name="Chiu B.K."/>
            <person name="Field E.K."/>
        </authorList>
    </citation>
    <scope>NUCLEOTIDE SEQUENCE [LARGE SCALE GENOMIC DNA]</scope>
    <source>
        <strain evidence="10 11">CP-5</strain>
    </source>
</reference>
<sequence>MKTHTIKRFEDEMNELKEKVLAMGGLVEKATKRSMNSLIKHDTKRAYKVIERDQAINALEIEIDEMTRTILALRQPAASDLRFVMTTIKVVTDLERMGDLAEGIAELMLETQEHPLIHVSSLESLSDQVFTQTALALNAFAKADLDAAIACLQNHDKVNGKFKSMQREYLTYMMEDARQITAGLISTNIARNLQRIGDHAVNIAEMVIYMIKGRDVRHIDHSEAAALVTGNQQK</sequence>
<feature type="domain" description="PhoU" evidence="9">
    <location>
        <begin position="123"/>
        <end position="207"/>
    </location>
</feature>
<gene>
    <name evidence="10" type="ORF">Ga0123461_1778</name>
</gene>
<dbReference type="Gene3D" id="1.20.58.220">
    <property type="entry name" value="Phosphate transport system protein phou homolog 2, domain 2"/>
    <property type="match status" value="1"/>
</dbReference>
<organism evidence="10 11">
    <name type="scientific">Mariprofundus aestuarium</name>
    <dbReference type="NCBI Taxonomy" id="1921086"/>
    <lineage>
        <taxon>Bacteria</taxon>
        <taxon>Pseudomonadati</taxon>
        <taxon>Pseudomonadota</taxon>
        <taxon>Candidatius Mariprofundia</taxon>
        <taxon>Mariprofundales</taxon>
        <taxon>Mariprofundaceae</taxon>
        <taxon>Mariprofundus</taxon>
    </lineage>
</organism>
<evidence type="ECO:0000256" key="6">
    <source>
        <dbReference type="ARBA" id="ARBA00022592"/>
    </source>
</evidence>
<dbReference type="SUPFAM" id="SSF109755">
    <property type="entry name" value="PhoU-like"/>
    <property type="match status" value="1"/>
</dbReference>
<comment type="subunit">
    <text evidence="3 8">Homodimer.</text>
</comment>
<evidence type="ECO:0000256" key="2">
    <source>
        <dbReference type="ARBA" id="ARBA00008107"/>
    </source>
</evidence>
<evidence type="ECO:0000313" key="11">
    <source>
        <dbReference type="Proteomes" id="UP000231701"/>
    </source>
</evidence>
<dbReference type="GO" id="GO:0006817">
    <property type="term" value="P:phosphate ion transport"/>
    <property type="evidence" value="ECO:0007669"/>
    <property type="project" value="UniProtKB-KW"/>
</dbReference>
<comment type="function">
    <text evidence="7 8">Plays a role in the regulation of phosphate uptake.</text>
</comment>
<dbReference type="Proteomes" id="UP000231701">
    <property type="component" value="Chromosome"/>
</dbReference>
<keyword evidence="4 8" id="KW-0813">Transport</keyword>
<keyword evidence="5 8" id="KW-0963">Cytoplasm</keyword>
<dbReference type="PANTHER" id="PTHR42930">
    <property type="entry name" value="PHOSPHATE-SPECIFIC TRANSPORT SYSTEM ACCESSORY PROTEIN PHOU"/>
    <property type="match status" value="1"/>
</dbReference>
<dbReference type="InterPro" id="IPR026022">
    <property type="entry name" value="PhoU_dom"/>
</dbReference>
<dbReference type="GO" id="GO:0045936">
    <property type="term" value="P:negative regulation of phosphate metabolic process"/>
    <property type="evidence" value="ECO:0007669"/>
    <property type="project" value="InterPro"/>
</dbReference>
<dbReference type="InterPro" id="IPR038078">
    <property type="entry name" value="PhoU-like_sf"/>
</dbReference>
<dbReference type="GO" id="GO:0030643">
    <property type="term" value="P:intracellular phosphate ion homeostasis"/>
    <property type="evidence" value="ECO:0007669"/>
    <property type="project" value="InterPro"/>
</dbReference>
<dbReference type="InterPro" id="IPR028366">
    <property type="entry name" value="PhoU"/>
</dbReference>
<feature type="domain" description="PhoU" evidence="9">
    <location>
        <begin position="21"/>
        <end position="107"/>
    </location>
</feature>
<dbReference type="FunFam" id="1.20.58.220:FF:000004">
    <property type="entry name" value="Phosphate-specific transport system accessory protein PhoU"/>
    <property type="match status" value="1"/>
</dbReference>
<comment type="subcellular location">
    <subcellularLocation>
        <location evidence="1 8">Cytoplasm</location>
    </subcellularLocation>
</comment>
<name>A0A2K8L2X2_MARES</name>
<comment type="similarity">
    <text evidence="2 8">Belongs to the PhoU family.</text>
</comment>
<dbReference type="RefSeq" id="WP_100278762.1">
    <property type="nucleotide sequence ID" value="NZ_CP018799.1"/>
</dbReference>
<accession>A0A2K8L2X2</accession>
<dbReference type="OrthoDB" id="5291253at2"/>